<sequence>MSLRSKLADLAGLLALKAVRFGPGMGRSFPGWTVIKVGGFDAVRELARRPEYGVVLITGTNGKTTTTRLACALLAEDAEVSCNYDSNTINAVTTGLLKGRKAELVVTEYGIRSREYGIPDTVCELVDPLAIAYTTISKEHFRENADKKDPFGAYFEAKRLLARPLKDGVLVLNADDPRVTYIRDEKRGDPVEYVFYGLEVEIEDLTPPTEELECPACGGELDYETRYFNHKGLYSCRDCEFSRPDPDVAVVRLKGGPDEWEVTLSYDVTNAVIGERLEGKVTYELPLPGLHNVYNSVCAISLYLAVTPRPEDPEGTIRRVIEGLNPLEFIPSGRFEVLNVGGKPVGVGQGDNGDAFKANANLMLSVAGDVGACVYTTPDEGEHPIFEMHRIILRALEPDELYVFPGRESVKAAEEYYEELTEEFDAEFYPIPHERMQEKVEEMRRVCEEADGPVFASGCGPEREMWEALKRELRGG</sequence>
<dbReference type="Pfam" id="PF08245">
    <property type="entry name" value="Mur_ligase_M"/>
    <property type="match status" value="1"/>
</dbReference>
<accession>A0A832WK60</accession>
<dbReference type="Gene3D" id="3.40.1190.10">
    <property type="entry name" value="Mur-like, catalytic domain"/>
    <property type="match status" value="1"/>
</dbReference>
<evidence type="ECO:0000313" key="2">
    <source>
        <dbReference type="EMBL" id="HII69845.1"/>
    </source>
</evidence>
<dbReference type="OMA" id="PEREMWE"/>
<dbReference type="PANTHER" id="PTHR23135:SF7">
    <property type="entry name" value="LIPID II ISOGLUTAMINYL SYNTHASE (GLUTAMINE-HYDROLYZING) SUBUNIT MURT"/>
    <property type="match status" value="1"/>
</dbReference>
<evidence type="ECO:0000313" key="3">
    <source>
        <dbReference type="Proteomes" id="UP000619545"/>
    </source>
</evidence>
<evidence type="ECO:0000259" key="1">
    <source>
        <dbReference type="Pfam" id="PF08245"/>
    </source>
</evidence>
<dbReference type="SUPFAM" id="SSF53623">
    <property type="entry name" value="MurD-like peptide ligases, catalytic domain"/>
    <property type="match status" value="1"/>
</dbReference>
<dbReference type="GO" id="GO:0016881">
    <property type="term" value="F:acid-amino acid ligase activity"/>
    <property type="evidence" value="ECO:0007669"/>
    <property type="project" value="InterPro"/>
</dbReference>
<name>A0A832WK60_9EURY</name>
<dbReference type="RefSeq" id="WP_011019294.1">
    <property type="nucleotide sequence ID" value="NZ_DUJS01000002.1"/>
</dbReference>
<gene>
    <name evidence="2" type="ORF">HA336_01255</name>
</gene>
<protein>
    <submittedName>
        <fullName evidence="2">UDP-N-acetylmuramyl peptide synthase</fullName>
    </submittedName>
</protein>
<dbReference type="InterPro" id="IPR036565">
    <property type="entry name" value="Mur-like_cat_sf"/>
</dbReference>
<dbReference type="GeneID" id="1477027"/>
<comment type="caution">
    <text evidence="2">The sequence shown here is derived from an EMBL/GenBank/DDBJ whole genome shotgun (WGS) entry which is preliminary data.</text>
</comment>
<dbReference type="AlphaFoldDB" id="A0A832WK60"/>
<proteinExistence type="predicted"/>
<dbReference type="GO" id="GO:0005524">
    <property type="term" value="F:ATP binding"/>
    <property type="evidence" value="ECO:0007669"/>
    <property type="project" value="InterPro"/>
</dbReference>
<dbReference type="EMBL" id="DUJS01000002">
    <property type="protein sequence ID" value="HII69845.1"/>
    <property type="molecule type" value="Genomic_DNA"/>
</dbReference>
<organism evidence="2 3">
    <name type="scientific">Methanopyrus kandleri</name>
    <dbReference type="NCBI Taxonomy" id="2320"/>
    <lineage>
        <taxon>Archaea</taxon>
        <taxon>Methanobacteriati</taxon>
        <taxon>Methanobacteriota</taxon>
        <taxon>Methanomada group</taxon>
        <taxon>Methanopyri</taxon>
        <taxon>Methanopyrales</taxon>
        <taxon>Methanopyraceae</taxon>
        <taxon>Methanopyrus</taxon>
    </lineage>
</organism>
<reference evidence="2" key="1">
    <citation type="journal article" date="2020" name="bioRxiv">
        <title>A rank-normalized archaeal taxonomy based on genome phylogeny resolves widespread incomplete and uneven classifications.</title>
        <authorList>
            <person name="Rinke C."/>
            <person name="Chuvochina M."/>
            <person name="Mussig A.J."/>
            <person name="Chaumeil P.-A."/>
            <person name="Waite D.W."/>
            <person name="Whitman W.B."/>
            <person name="Parks D.H."/>
            <person name="Hugenholtz P."/>
        </authorList>
    </citation>
    <scope>NUCLEOTIDE SEQUENCE</scope>
    <source>
        <strain evidence="2">UBA8853</strain>
    </source>
</reference>
<dbReference type="Proteomes" id="UP000619545">
    <property type="component" value="Unassembled WGS sequence"/>
</dbReference>
<dbReference type="InterPro" id="IPR013221">
    <property type="entry name" value="Mur_ligase_cen"/>
</dbReference>
<feature type="domain" description="Mur ligase central" evidence="1">
    <location>
        <begin position="57"/>
        <end position="203"/>
    </location>
</feature>
<dbReference type="PANTHER" id="PTHR23135">
    <property type="entry name" value="MUR LIGASE FAMILY MEMBER"/>
    <property type="match status" value="1"/>
</dbReference>